<dbReference type="Proteomes" id="UP001732720">
    <property type="component" value="Chromosome 12"/>
</dbReference>
<proteinExistence type="predicted"/>
<dbReference type="Ensembl" id="ENSCCNT00000016243.1">
    <property type="protein sequence ID" value="ENSCCNP00000012379.1"/>
    <property type="gene ID" value="ENSCCNG00000012848.1"/>
</dbReference>
<dbReference type="RefSeq" id="XP_020044044.1">
    <property type="nucleotide sequence ID" value="XM_020188455.1"/>
</dbReference>
<keyword evidence="2" id="KW-1185">Reference proteome</keyword>
<evidence type="ECO:0000313" key="3">
    <source>
        <dbReference type="RefSeq" id="XP_020044044.1"/>
    </source>
</evidence>
<evidence type="ECO:0000313" key="1">
    <source>
        <dbReference type="Ensembl" id="ENSCCNP00000012379.1"/>
    </source>
</evidence>
<dbReference type="GeneID" id="109703364"/>
<dbReference type="OrthoDB" id="9514831at2759"/>
<dbReference type="PANTHER" id="PTHR36882:SF1">
    <property type="entry name" value="TESTIS-EXPRESSED SEQUENCE 37 PROTEIN"/>
    <property type="match status" value="1"/>
</dbReference>
<reference evidence="1" key="1">
    <citation type="submission" date="2023-09" db="UniProtKB">
        <authorList>
            <consortium name="Ensembl"/>
        </authorList>
    </citation>
    <scope>IDENTIFICATION</scope>
</reference>
<dbReference type="InterPro" id="IPR029361">
    <property type="entry name" value="SPMIP9"/>
</dbReference>
<accession>A0A8B7WK80</accession>
<protein>
    <submittedName>
        <fullName evidence="3">Testis-expressed sequence 37 protein</fullName>
    </submittedName>
</protein>
<reference evidence="3" key="2">
    <citation type="submission" date="2025-04" db="UniProtKB">
        <authorList>
            <consortium name="RefSeq"/>
        </authorList>
    </citation>
    <scope>IDENTIFICATION</scope>
    <source>
        <tissue evidence="3">Leukocyte</tissue>
    </source>
</reference>
<dbReference type="GO" id="GO:0005737">
    <property type="term" value="C:cytoplasm"/>
    <property type="evidence" value="ECO:0007669"/>
    <property type="project" value="TreeGrafter"/>
</dbReference>
<evidence type="ECO:0000313" key="2">
    <source>
        <dbReference type="Proteomes" id="UP001732720"/>
    </source>
</evidence>
<dbReference type="AlphaFoldDB" id="A0A8B7WK80"/>
<dbReference type="CTD" id="200523"/>
<organism evidence="3">
    <name type="scientific">Castor canadensis</name>
    <name type="common">American beaver</name>
    <dbReference type="NCBI Taxonomy" id="51338"/>
    <lineage>
        <taxon>Eukaryota</taxon>
        <taxon>Metazoa</taxon>
        <taxon>Chordata</taxon>
        <taxon>Craniata</taxon>
        <taxon>Vertebrata</taxon>
        <taxon>Euteleostomi</taxon>
        <taxon>Mammalia</taxon>
        <taxon>Eutheria</taxon>
        <taxon>Euarchontoglires</taxon>
        <taxon>Glires</taxon>
        <taxon>Rodentia</taxon>
        <taxon>Castorimorpha</taxon>
        <taxon>Castoridae</taxon>
        <taxon>Castor</taxon>
    </lineage>
</organism>
<dbReference type="KEGG" id="ccan:109703364"/>
<gene>
    <name evidence="1 3" type="primary">Tex37</name>
</gene>
<name>A0A8B7WK80_CASCN</name>
<sequence>MAGVVYPRQAPVDLDMYQSSYMVDYKPYGKHKYSKAMPEEQGKLDMQLRDREFFRPIPSPNPKLEDGYPAFKRPHMTAKDLGIPGFFPPQAPVVTEEDKYKFTSIWPYMYPASPDLYVALGEPNQVHQRTDFPCLLEPKYQPAADLGKGYLLLPGCRCPRHRRIKVPILDRWGPLMPFYQ</sequence>
<dbReference type="PANTHER" id="PTHR36882">
    <property type="entry name" value="TESTIS-EXPRESSED SEQUENCE 37 PROTEIN"/>
    <property type="match status" value="1"/>
</dbReference>
<dbReference type="Pfam" id="PF15217">
    <property type="entry name" value="TSC21"/>
    <property type="match status" value="1"/>
</dbReference>